<protein>
    <submittedName>
        <fullName evidence="1">Jg3646 protein</fullName>
    </submittedName>
</protein>
<dbReference type="EMBL" id="CAKXAJ010025179">
    <property type="protein sequence ID" value="CAH2236072.1"/>
    <property type="molecule type" value="Genomic_DNA"/>
</dbReference>
<evidence type="ECO:0000313" key="2">
    <source>
        <dbReference type="Proteomes" id="UP000838756"/>
    </source>
</evidence>
<evidence type="ECO:0000313" key="1">
    <source>
        <dbReference type="EMBL" id="CAH2236072.1"/>
    </source>
</evidence>
<accession>A0A8S4RFY0</accession>
<sequence>MLDHAEIRTRPPKVKSSSYPMRYHRFLCNYINENKRYFMLSGHERNTFNMVPLSGIDFKPHEPVIRTVTTPIRPDHSVDA</sequence>
<gene>
    <name evidence="1" type="primary">jg3646</name>
    <name evidence="1" type="ORF">PAEG_LOCUS13564</name>
</gene>
<dbReference type="AlphaFoldDB" id="A0A8S4RFY0"/>
<dbReference type="Proteomes" id="UP000838756">
    <property type="component" value="Unassembled WGS sequence"/>
</dbReference>
<reference evidence="1" key="1">
    <citation type="submission" date="2022-03" db="EMBL/GenBank/DDBJ databases">
        <authorList>
            <person name="Lindestad O."/>
        </authorList>
    </citation>
    <scope>NUCLEOTIDE SEQUENCE</scope>
</reference>
<name>A0A8S4RFY0_9NEOP</name>
<keyword evidence="2" id="KW-1185">Reference proteome</keyword>
<comment type="caution">
    <text evidence="1">The sequence shown here is derived from an EMBL/GenBank/DDBJ whole genome shotgun (WGS) entry which is preliminary data.</text>
</comment>
<proteinExistence type="predicted"/>
<organism evidence="1 2">
    <name type="scientific">Pararge aegeria aegeria</name>
    <dbReference type="NCBI Taxonomy" id="348720"/>
    <lineage>
        <taxon>Eukaryota</taxon>
        <taxon>Metazoa</taxon>
        <taxon>Ecdysozoa</taxon>
        <taxon>Arthropoda</taxon>
        <taxon>Hexapoda</taxon>
        <taxon>Insecta</taxon>
        <taxon>Pterygota</taxon>
        <taxon>Neoptera</taxon>
        <taxon>Endopterygota</taxon>
        <taxon>Lepidoptera</taxon>
        <taxon>Glossata</taxon>
        <taxon>Ditrysia</taxon>
        <taxon>Papilionoidea</taxon>
        <taxon>Nymphalidae</taxon>
        <taxon>Satyrinae</taxon>
        <taxon>Satyrini</taxon>
        <taxon>Parargina</taxon>
        <taxon>Pararge</taxon>
    </lineage>
</organism>